<comment type="caution">
    <text evidence="9">The sequence shown here is derived from an EMBL/GenBank/DDBJ whole genome shotgun (WGS) entry which is preliminary data.</text>
</comment>
<dbReference type="PROSITE" id="PS50122">
    <property type="entry name" value="CHEB"/>
    <property type="match status" value="1"/>
</dbReference>
<feature type="active site" evidence="4 5">
    <location>
        <position position="306"/>
    </location>
</feature>
<comment type="function">
    <text evidence="4">Involved in chemotaxis. Part of a chemotaxis signal transduction system that modulates chemotaxis in response to various stimuli. Catalyzes the demethylation of specific methylglutamate residues introduced into the chemoreceptors (methyl-accepting chemotaxis proteins or MCP) by CheR. Also mediates the irreversible deamidation of specific glutamine residues to glutamic acid.</text>
</comment>
<dbReference type="Pfam" id="PF01339">
    <property type="entry name" value="CheB_methylest"/>
    <property type="match status" value="1"/>
</dbReference>
<feature type="domain" description="CheB-type methylesterase" evidence="8">
    <location>
        <begin position="163"/>
        <end position="363"/>
    </location>
</feature>
<dbReference type="PIRSF" id="PIRSF000876">
    <property type="entry name" value="RR_chemtxs_CheB"/>
    <property type="match status" value="1"/>
</dbReference>
<evidence type="ECO:0000259" key="7">
    <source>
        <dbReference type="PROSITE" id="PS50110"/>
    </source>
</evidence>
<dbReference type="PANTHER" id="PTHR42872">
    <property type="entry name" value="PROTEIN-GLUTAMATE METHYLESTERASE/PROTEIN-GLUTAMINE GLUTAMINASE"/>
    <property type="match status" value="1"/>
</dbReference>
<keyword evidence="4" id="KW-0963">Cytoplasm</keyword>
<dbReference type="EC" id="3.5.1.44" evidence="4"/>
<dbReference type="CDD" id="cd17541">
    <property type="entry name" value="REC_CheB-like"/>
    <property type="match status" value="1"/>
</dbReference>
<keyword evidence="1 4" id="KW-0145">Chemotaxis</keyword>
<comment type="domain">
    <text evidence="4">Contains a C-terminal catalytic domain, and an N-terminal region which modulates catalytic activity.</text>
</comment>
<dbReference type="SMART" id="SM00448">
    <property type="entry name" value="REC"/>
    <property type="match status" value="1"/>
</dbReference>
<keyword evidence="10" id="KW-1185">Reference proteome</keyword>
<dbReference type="EMBL" id="JAUCBP010000006">
    <property type="protein sequence ID" value="MDM7860105.1"/>
    <property type="molecule type" value="Genomic_DNA"/>
</dbReference>
<keyword evidence="4 6" id="KW-0597">Phosphoprotein</keyword>
<gene>
    <name evidence="4" type="primary">cheB</name>
    <name evidence="9" type="ORF">QTP81_05815</name>
</gene>
<dbReference type="PANTHER" id="PTHR42872:SF3">
    <property type="entry name" value="PROTEIN-GLUTAMATE METHYLESTERASE_PROTEIN-GLUTAMINE GLUTAMINASE 1"/>
    <property type="match status" value="1"/>
</dbReference>
<dbReference type="Proteomes" id="UP001234343">
    <property type="component" value="Unassembled WGS sequence"/>
</dbReference>
<dbReference type="InterPro" id="IPR000673">
    <property type="entry name" value="Sig_transdc_resp-reg_Me-estase"/>
</dbReference>
<evidence type="ECO:0000313" key="10">
    <source>
        <dbReference type="Proteomes" id="UP001234343"/>
    </source>
</evidence>
<feature type="domain" description="Response regulatory" evidence="7">
    <location>
        <begin position="4"/>
        <end position="121"/>
    </location>
</feature>
<dbReference type="Gene3D" id="3.40.50.180">
    <property type="entry name" value="Methylesterase CheB, C-terminal domain"/>
    <property type="match status" value="1"/>
</dbReference>
<evidence type="ECO:0000256" key="4">
    <source>
        <dbReference type="HAMAP-Rule" id="MF_00099"/>
    </source>
</evidence>
<dbReference type="CDD" id="cd16432">
    <property type="entry name" value="CheB_Rec"/>
    <property type="match status" value="1"/>
</dbReference>
<keyword evidence="2 4" id="KW-0378">Hydrolase</keyword>
<evidence type="ECO:0000256" key="6">
    <source>
        <dbReference type="PROSITE-ProRule" id="PRU00169"/>
    </source>
</evidence>
<evidence type="ECO:0000259" key="8">
    <source>
        <dbReference type="PROSITE" id="PS50122"/>
    </source>
</evidence>
<evidence type="ECO:0000256" key="3">
    <source>
        <dbReference type="ARBA" id="ARBA00048267"/>
    </source>
</evidence>
<dbReference type="Pfam" id="PF00072">
    <property type="entry name" value="Response_reg"/>
    <property type="match status" value="1"/>
</dbReference>
<reference evidence="9 10" key="1">
    <citation type="submission" date="2023-06" db="EMBL/GenBank/DDBJ databases">
        <title>Alteromonas sp. ASW11-36 isolated from intertidal sand.</title>
        <authorList>
            <person name="Li Y."/>
        </authorList>
    </citation>
    <scope>NUCLEOTIDE SEQUENCE [LARGE SCALE GENOMIC DNA]</scope>
    <source>
        <strain evidence="9 10">ASW11-36</strain>
    </source>
</reference>
<dbReference type="EC" id="3.1.1.61" evidence="4"/>
<dbReference type="HAMAP" id="MF_00099">
    <property type="entry name" value="CheB_chemtxs"/>
    <property type="match status" value="1"/>
</dbReference>
<dbReference type="InterPro" id="IPR001789">
    <property type="entry name" value="Sig_transdc_resp-reg_receiver"/>
</dbReference>
<dbReference type="InterPro" id="IPR035909">
    <property type="entry name" value="CheB_C"/>
</dbReference>
<proteinExistence type="inferred from homology"/>
<feature type="modified residue" description="4-aspartylphosphate" evidence="4 6">
    <location>
        <position position="55"/>
    </location>
</feature>
<dbReference type="NCBIfam" id="NF001965">
    <property type="entry name" value="PRK00742.1"/>
    <property type="match status" value="1"/>
</dbReference>
<comment type="similarity">
    <text evidence="4">Belongs to the CheB family.</text>
</comment>
<dbReference type="RefSeq" id="WP_289364336.1">
    <property type="nucleotide sequence ID" value="NZ_JAUCBP010000006.1"/>
</dbReference>
<feature type="active site" evidence="4 5">
    <location>
        <position position="181"/>
    </location>
</feature>
<comment type="PTM">
    <text evidence="4">Phosphorylated by CheA. Phosphorylation of the N-terminal regulatory domain activates the methylesterase activity.</text>
</comment>
<dbReference type="GO" id="GO:0008984">
    <property type="term" value="F:protein-glutamate methylesterase activity"/>
    <property type="evidence" value="ECO:0007669"/>
    <property type="project" value="UniProtKB-EC"/>
</dbReference>
<dbReference type="Gene3D" id="3.40.50.2300">
    <property type="match status" value="1"/>
</dbReference>
<dbReference type="InterPro" id="IPR008248">
    <property type="entry name" value="CheB-like"/>
</dbReference>
<evidence type="ECO:0000256" key="1">
    <source>
        <dbReference type="ARBA" id="ARBA00022500"/>
    </source>
</evidence>
<evidence type="ECO:0000313" key="9">
    <source>
        <dbReference type="EMBL" id="MDM7860105.1"/>
    </source>
</evidence>
<name>A0ABT7SVB3_9ALTE</name>
<dbReference type="SUPFAM" id="SSF52172">
    <property type="entry name" value="CheY-like"/>
    <property type="match status" value="1"/>
</dbReference>
<sequence>MPFKVLVVDDSSFYRRRVREILNQDPNLEVIGEANNGQVAIEQMQKLQPDVITMDVEMPVMDGIAAVRQIMKSSPTPILMFSSITQDGAEATISALEAGALDFLPKNFEDIAKDRQQATSMLRAKVKSIAGKRMPTSANTLKSPGRTAATQKFFKSSSLLSTPVSSRSMRRNYKLMAIGSSTGGPVALQKILTPLAADFPLPILLVQHMPGTFTSAFAQRLNGMCKIGVSEAQNGDLLRPGHAYLAPGGKQMLVEGSSSAARLKIIDSVAGEDHTYKPSVDLTFESLSKVFHGDVLGIILTGMGADGREGCKTLKSKGATIWAQDEASSVVYGMPQAVTVAGISERSLALDVIASEIITATKG</sequence>
<comment type="catalytic activity">
    <reaction evidence="4">
        <text>L-glutaminyl-[protein] + H2O = L-glutamyl-[protein] + NH4(+)</text>
        <dbReference type="Rhea" id="RHEA:16441"/>
        <dbReference type="Rhea" id="RHEA-COMP:10207"/>
        <dbReference type="Rhea" id="RHEA-COMP:10208"/>
        <dbReference type="ChEBI" id="CHEBI:15377"/>
        <dbReference type="ChEBI" id="CHEBI:28938"/>
        <dbReference type="ChEBI" id="CHEBI:29973"/>
        <dbReference type="ChEBI" id="CHEBI:30011"/>
        <dbReference type="EC" id="3.5.1.44"/>
    </reaction>
</comment>
<dbReference type="SUPFAM" id="SSF52738">
    <property type="entry name" value="Methylesterase CheB, C-terminal domain"/>
    <property type="match status" value="1"/>
</dbReference>
<accession>A0ABT7SVB3</accession>
<comment type="catalytic activity">
    <reaction evidence="3 4">
        <text>[protein]-L-glutamate 5-O-methyl ester + H2O = L-glutamyl-[protein] + methanol + H(+)</text>
        <dbReference type="Rhea" id="RHEA:23236"/>
        <dbReference type="Rhea" id="RHEA-COMP:10208"/>
        <dbReference type="Rhea" id="RHEA-COMP:10311"/>
        <dbReference type="ChEBI" id="CHEBI:15377"/>
        <dbReference type="ChEBI" id="CHEBI:15378"/>
        <dbReference type="ChEBI" id="CHEBI:17790"/>
        <dbReference type="ChEBI" id="CHEBI:29973"/>
        <dbReference type="ChEBI" id="CHEBI:82795"/>
        <dbReference type="EC" id="3.1.1.61"/>
    </reaction>
</comment>
<dbReference type="InterPro" id="IPR011006">
    <property type="entry name" value="CheY-like_superfamily"/>
</dbReference>
<organism evidence="9 10">
    <name type="scientific">Alteromonas arenosi</name>
    <dbReference type="NCBI Taxonomy" id="3055817"/>
    <lineage>
        <taxon>Bacteria</taxon>
        <taxon>Pseudomonadati</taxon>
        <taxon>Pseudomonadota</taxon>
        <taxon>Gammaproteobacteria</taxon>
        <taxon>Alteromonadales</taxon>
        <taxon>Alteromonadaceae</taxon>
        <taxon>Alteromonas/Salinimonas group</taxon>
        <taxon>Alteromonas</taxon>
    </lineage>
</organism>
<feature type="active site" evidence="4 5">
    <location>
        <position position="208"/>
    </location>
</feature>
<protein>
    <recommendedName>
        <fullName evidence="4">Protein-glutamate methylesterase/protein-glutamine glutaminase</fullName>
        <ecNumber evidence="4">3.1.1.61</ecNumber>
        <ecNumber evidence="4">3.5.1.44</ecNumber>
    </recommendedName>
</protein>
<evidence type="ECO:0000256" key="5">
    <source>
        <dbReference type="PROSITE-ProRule" id="PRU00050"/>
    </source>
</evidence>
<evidence type="ECO:0000256" key="2">
    <source>
        <dbReference type="ARBA" id="ARBA00022801"/>
    </source>
</evidence>
<dbReference type="PROSITE" id="PS50110">
    <property type="entry name" value="RESPONSE_REGULATORY"/>
    <property type="match status" value="1"/>
</dbReference>
<comment type="subcellular location">
    <subcellularLocation>
        <location evidence="4">Cytoplasm</location>
    </subcellularLocation>
</comment>